<dbReference type="GO" id="GO:0005737">
    <property type="term" value="C:cytoplasm"/>
    <property type="evidence" value="ECO:0007669"/>
    <property type="project" value="TreeGrafter"/>
</dbReference>
<evidence type="ECO:0000313" key="3">
    <source>
        <dbReference type="EMBL" id="SVB12390.1"/>
    </source>
</evidence>
<dbReference type="GO" id="GO:0019748">
    <property type="term" value="P:secondary metabolic process"/>
    <property type="evidence" value="ECO:0007669"/>
    <property type="project" value="TreeGrafter"/>
</dbReference>
<dbReference type="Gene3D" id="3.20.20.140">
    <property type="entry name" value="Metal-dependent hydrolases"/>
    <property type="match status" value="1"/>
</dbReference>
<dbReference type="InterPro" id="IPR006680">
    <property type="entry name" value="Amidohydro-rel"/>
</dbReference>
<sequence length="213" mass="23688">MKYTLVSGDSHVDLSWLPGDLFVEGGPPQLKDRLPQIVESQDGPIWTAEGKTLGRPQAAGHGFGAPVRGMRRRVDRMFESGFYDGTPHPVDPVLRMKDMDLDGVDAEILYGITGTGMRLSDHEIIATTYSIYNDWVSEFCASKPGRWYALACVPIHDPALAAQELRRAVKKGNIRGADLIASEVTHPIYVRDGYWDPLWQAIQELEAPISFHV</sequence>
<dbReference type="PANTHER" id="PTHR21240:SF28">
    <property type="entry name" value="ISO-OROTATE DECARBOXYLASE (EUROFUNG)"/>
    <property type="match status" value="1"/>
</dbReference>
<evidence type="ECO:0000259" key="2">
    <source>
        <dbReference type="Pfam" id="PF04909"/>
    </source>
</evidence>
<gene>
    <name evidence="3" type="ORF">METZ01_LOCUS165244</name>
</gene>
<feature type="non-terminal residue" evidence="3">
    <location>
        <position position="213"/>
    </location>
</feature>
<dbReference type="GO" id="GO:0016831">
    <property type="term" value="F:carboxy-lyase activity"/>
    <property type="evidence" value="ECO:0007669"/>
    <property type="project" value="InterPro"/>
</dbReference>
<proteinExistence type="predicted"/>
<dbReference type="SUPFAM" id="SSF51556">
    <property type="entry name" value="Metallo-dependent hydrolases"/>
    <property type="match status" value="1"/>
</dbReference>
<dbReference type="EMBL" id="UINC01029522">
    <property type="protein sequence ID" value="SVB12390.1"/>
    <property type="molecule type" value="Genomic_DNA"/>
</dbReference>
<dbReference type="GO" id="GO:0016787">
    <property type="term" value="F:hydrolase activity"/>
    <property type="evidence" value="ECO:0007669"/>
    <property type="project" value="InterPro"/>
</dbReference>
<evidence type="ECO:0000256" key="1">
    <source>
        <dbReference type="ARBA" id="ARBA00023239"/>
    </source>
</evidence>
<organism evidence="3">
    <name type="scientific">marine metagenome</name>
    <dbReference type="NCBI Taxonomy" id="408172"/>
    <lineage>
        <taxon>unclassified sequences</taxon>
        <taxon>metagenomes</taxon>
        <taxon>ecological metagenomes</taxon>
    </lineage>
</organism>
<reference evidence="3" key="1">
    <citation type="submission" date="2018-05" db="EMBL/GenBank/DDBJ databases">
        <authorList>
            <person name="Lanie J.A."/>
            <person name="Ng W.-L."/>
            <person name="Kazmierczak K.M."/>
            <person name="Andrzejewski T.M."/>
            <person name="Davidsen T.M."/>
            <person name="Wayne K.J."/>
            <person name="Tettelin H."/>
            <person name="Glass J.I."/>
            <person name="Rusch D."/>
            <person name="Podicherti R."/>
            <person name="Tsui H.-C.T."/>
            <person name="Winkler M.E."/>
        </authorList>
    </citation>
    <scope>NUCLEOTIDE SEQUENCE</scope>
</reference>
<dbReference type="InterPro" id="IPR032466">
    <property type="entry name" value="Metal_Hydrolase"/>
</dbReference>
<keyword evidence="1" id="KW-0456">Lyase</keyword>
<dbReference type="PANTHER" id="PTHR21240">
    <property type="entry name" value="2-AMINO-3-CARBOXYLMUCONATE-6-SEMIALDEHYDE DECARBOXYLASE"/>
    <property type="match status" value="1"/>
</dbReference>
<accession>A0A382BEW3</accession>
<dbReference type="Pfam" id="PF04909">
    <property type="entry name" value="Amidohydro_2"/>
    <property type="match status" value="1"/>
</dbReference>
<protein>
    <recommendedName>
        <fullName evidence="2">Amidohydrolase-related domain-containing protein</fullName>
    </recommendedName>
</protein>
<dbReference type="AlphaFoldDB" id="A0A382BEW3"/>
<dbReference type="InterPro" id="IPR032465">
    <property type="entry name" value="ACMSD"/>
</dbReference>
<name>A0A382BEW3_9ZZZZ</name>
<feature type="domain" description="Amidohydrolase-related" evidence="2">
    <location>
        <begin position="118"/>
        <end position="212"/>
    </location>
</feature>